<sequence>MVLDELQVDFAMKRGHEMIVDMKSGIRRDELDGIEVQMLQGQRIPKLLPIEWIDIDGGITFRYPLGGKRMLMHRLQTQQMTMFQFYTLLLAVVEALDDSRHYMLRGECFLLHEQYIFIGDNWDDAVLAYVPLRDKRMVSSAGEAVLAMAIRWVGAVEEPDGLGLQQVFQHLRGEFVSWERLRQALLKLLGEGYRAGLAANSSTDDAYGTKTAAVIQPVQDKKVEKPREEKARFEKPATEFSAISVNANESMPVDAVWSIGASDRTRDTDIPLTELPKEAEGGNGRTGWIIGAGWILAAAVIWRFLYLSAPSRTNLFICAALTLLTGAGALLLMKRIKKNREEPDESKSWRDEQAWSPEDAFVPNSIQFGKGSMHSAQVPGKPAAPNSQEQEPRERELLPPAAASPNKASTYSRAAASDATVLLGQEVKEPSVAGTAGRLPWLERQAEGEAEKIRLEQLHFIIGRSNEGVHYIDQASGISRAHVELLASEGRWSVKDMGSRNGSTLNGSTMVPYKSYPLADTDQLQLAGEQGPVYVFRAG</sequence>
<protein>
    <submittedName>
        <fullName evidence="4">FHA domain-containing protein</fullName>
    </submittedName>
</protein>
<dbReference type="Pfam" id="PF19909">
    <property type="entry name" value="DUF6382"/>
    <property type="match status" value="1"/>
</dbReference>
<dbReference type="InterPro" id="IPR000253">
    <property type="entry name" value="FHA_dom"/>
</dbReference>
<feature type="transmembrane region" description="Helical" evidence="2">
    <location>
        <begin position="313"/>
        <end position="333"/>
    </location>
</feature>
<dbReference type="InterPro" id="IPR045962">
    <property type="entry name" value="DUF6382"/>
</dbReference>
<gene>
    <name evidence="4" type="ORF">GT019_27615</name>
</gene>
<keyword evidence="5" id="KW-1185">Reference proteome</keyword>
<dbReference type="Pfam" id="PF00498">
    <property type="entry name" value="FHA"/>
    <property type="match status" value="1"/>
</dbReference>
<proteinExistence type="predicted"/>
<dbReference type="PROSITE" id="PS50006">
    <property type="entry name" value="FHA_DOMAIN"/>
    <property type="match status" value="1"/>
</dbReference>
<dbReference type="Proteomes" id="UP000665561">
    <property type="component" value="Unassembled WGS sequence"/>
</dbReference>
<evidence type="ECO:0000259" key="3">
    <source>
        <dbReference type="PROSITE" id="PS50006"/>
    </source>
</evidence>
<reference evidence="4 5" key="1">
    <citation type="submission" date="2020-01" db="EMBL/GenBank/DDBJ databases">
        <title>Paenibacillus soybeanensis sp. nov. isolated from the nodules of soybean (Glycine max(L.) Merr).</title>
        <authorList>
            <person name="Wang H."/>
        </authorList>
    </citation>
    <scope>NUCLEOTIDE SEQUENCE [LARGE SCALE GENOMIC DNA]</scope>
    <source>
        <strain evidence="4 5">T1</strain>
    </source>
</reference>
<dbReference type="Gene3D" id="2.60.200.20">
    <property type="match status" value="1"/>
</dbReference>
<name>A0ABW9XZH3_9BACL</name>
<keyword evidence="2" id="KW-1133">Transmembrane helix</keyword>
<dbReference type="RefSeq" id="WP_161746681.1">
    <property type="nucleotide sequence ID" value="NZ_JAAAMV010000029.1"/>
</dbReference>
<organism evidence="4 5">
    <name type="scientific">Paenibacillus glycinis</name>
    <dbReference type="NCBI Taxonomy" id="2697035"/>
    <lineage>
        <taxon>Bacteria</taxon>
        <taxon>Bacillati</taxon>
        <taxon>Bacillota</taxon>
        <taxon>Bacilli</taxon>
        <taxon>Bacillales</taxon>
        <taxon>Paenibacillaceae</taxon>
        <taxon>Paenibacillus</taxon>
    </lineage>
</organism>
<evidence type="ECO:0000313" key="5">
    <source>
        <dbReference type="Proteomes" id="UP000665561"/>
    </source>
</evidence>
<comment type="caution">
    <text evidence="4">The sequence shown here is derived from an EMBL/GenBank/DDBJ whole genome shotgun (WGS) entry which is preliminary data.</text>
</comment>
<dbReference type="SUPFAM" id="SSF49879">
    <property type="entry name" value="SMAD/FHA domain"/>
    <property type="match status" value="1"/>
</dbReference>
<keyword evidence="2" id="KW-0812">Transmembrane</keyword>
<evidence type="ECO:0000256" key="2">
    <source>
        <dbReference type="SAM" id="Phobius"/>
    </source>
</evidence>
<dbReference type="CDD" id="cd00060">
    <property type="entry name" value="FHA"/>
    <property type="match status" value="1"/>
</dbReference>
<evidence type="ECO:0000256" key="1">
    <source>
        <dbReference type="SAM" id="MobiDB-lite"/>
    </source>
</evidence>
<keyword evidence="2" id="KW-0472">Membrane</keyword>
<accession>A0ABW9XZH3</accession>
<dbReference type="EMBL" id="JAAAMV010000029">
    <property type="protein sequence ID" value="NBD27659.1"/>
    <property type="molecule type" value="Genomic_DNA"/>
</dbReference>
<dbReference type="SMART" id="SM00240">
    <property type="entry name" value="FHA"/>
    <property type="match status" value="1"/>
</dbReference>
<feature type="transmembrane region" description="Helical" evidence="2">
    <location>
        <begin position="287"/>
        <end position="307"/>
    </location>
</feature>
<evidence type="ECO:0000313" key="4">
    <source>
        <dbReference type="EMBL" id="NBD27659.1"/>
    </source>
</evidence>
<dbReference type="InterPro" id="IPR008984">
    <property type="entry name" value="SMAD_FHA_dom_sf"/>
</dbReference>
<feature type="domain" description="FHA" evidence="3">
    <location>
        <begin position="460"/>
        <end position="510"/>
    </location>
</feature>
<feature type="region of interest" description="Disordered" evidence="1">
    <location>
        <begin position="372"/>
        <end position="411"/>
    </location>
</feature>